<sequence>MEEPVLTGIPLLLSNVGNVVTAAFGWVAKVGEAIVGNPVLLLFAVGVPLCGLGVGMFKRLLSTRG</sequence>
<comment type="caution">
    <text evidence="2">The sequence shown here is derived from an EMBL/GenBank/DDBJ whole genome shotgun (WGS) entry which is preliminary data.</text>
</comment>
<name>A0A8J6JMT7_9FIRM</name>
<evidence type="ECO:0000313" key="3">
    <source>
        <dbReference type="Proteomes" id="UP000607645"/>
    </source>
</evidence>
<keyword evidence="1" id="KW-0812">Transmembrane</keyword>
<protein>
    <submittedName>
        <fullName evidence="2">Uncharacterized protein</fullName>
    </submittedName>
</protein>
<organism evidence="2 3">
    <name type="scientific">Lawsonibacter faecis</name>
    <dbReference type="NCBI Taxonomy" id="2763052"/>
    <lineage>
        <taxon>Bacteria</taxon>
        <taxon>Bacillati</taxon>
        <taxon>Bacillota</taxon>
        <taxon>Clostridia</taxon>
        <taxon>Eubacteriales</taxon>
        <taxon>Oscillospiraceae</taxon>
        <taxon>Lawsonibacter</taxon>
    </lineage>
</organism>
<dbReference type="AlphaFoldDB" id="A0A8J6JMT7"/>
<feature type="transmembrane region" description="Helical" evidence="1">
    <location>
        <begin position="6"/>
        <end position="27"/>
    </location>
</feature>
<reference evidence="2" key="1">
    <citation type="submission" date="2020-08" db="EMBL/GenBank/DDBJ databases">
        <title>Genome public.</title>
        <authorList>
            <person name="Liu C."/>
            <person name="Sun Q."/>
        </authorList>
    </citation>
    <scope>NUCLEOTIDE SEQUENCE</scope>
    <source>
        <strain evidence="2">NSJ-52</strain>
    </source>
</reference>
<dbReference type="RefSeq" id="WP_186919954.1">
    <property type="nucleotide sequence ID" value="NZ_JACOPQ010000013.1"/>
</dbReference>
<evidence type="ECO:0000256" key="1">
    <source>
        <dbReference type="SAM" id="Phobius"/>
    </source>
</evidence>
<keyword evidence="1" id="KW-0472">Membrane</keyword>
<proteinExistence type="predicted"/>
<feature type="transmembrane region" description="Helical" evidence="1">
    <location>
        <begin position="39"/>
        <end position="57"/>
    </location>
</feature>
<dbReference type="EMBL" id="JACOPQ010000013">
    <property type="protein sequence ID" value="MBC5738177.1"/>
    <property type="molecule type" value="Genomic_DNA"/>
</dbReference>
<dbReference type="Proteomes" id="UP000607645">
    <property type="component" value="Unassembled WGS sequence"/>
</dbReference>
<gene>
    <name evidence="2" type="ORF">H8S62_14285</name>
</gene>
<keyword evidence="3" id="KW-1185">Reference proteome</keyword>
<accession>A0A8J6JMT7</accession>
<keyword evidence="1" id="KW-1133">Transmembrane helix</keyword>
<evidence type="ECO:0000313" key="2">
    <source>
        <dbReference type="EMBL" id="MBC5738177.1"/>
    </source>
</evidence>